<organism evidence="7 8">
    <name type="scientific">Littorina saxatilis</name>
    <dbReference type="NCBI Taxonomy" id="31220"/>
    <lineage>
        <taxon>Eukaryota</taxon>
        <taxon>Metazoa</taxon>
        <taxon>Spiralia</taxon>
        <taxon>Lophotrochozoa</taxon>
        <taxon>Mollusca</taxon>
        <taxon>Gastropoda</taxon>
        <taxon>Caenogastropoda</taxon>
        <taxon>Littorinimorpha</taxon>
        <taxon>Littorinoidea</taxon>
        <taxon>Littorinidae</taxon>
        <taxon>Littorina</taxon>
    </lineage>
</organism>
<dbReference type="SMART" id="SM00042">
    <property type="entry name" value="CUB"/>
    <property type="match status" value="1"/>
</dbReference>
<dbReference type="SUPFAM" id="SSF49854">
    <property type="entry name" value="Spermadhesin, CUB domain"/>
    <property type="match status" value="1"/>
</dbReference>
<dbReference type="EMBL" id="JBAMIC010004070">
    <property type="protein sequence ID" value="KAK7088447.1"/>
    <property type="molecule type" value="Genomic_DNA"/>
</dbReference>
<evidence type="ECO:0000313" key="7">
    <source>
        <dbReference type="EMBL" id="KAK7088447.1"/>
    </source>
</evidence>
<dbReference type="PROSITE" id="PS00420">
    <property type="entry name" value="SRCR_1"/>
    <property type="match status" value="1"/>
</dbReference>
<dbReference type="CDD" id="cd00041">
    <property type="entry name" value="CUB"/>
    <property type="match status" value="1"/>
</dbReference>
<feature type="domain" description="CUB" evidence="5">
    <location>
        <begin position="137"/>
        <end position="258"/>
    </location>
</feature>
<evidence type="ECO:0000256" key="2">
    <source>
        <dbReference type="ARBA" id="ARBA00023157"/>
    </source>
</evidence>
<dbReference type="FunFam" id="3.10.250.10:FF:000001">
    <property type="entry name" value="Lysyl oxidase 4 isoform X1"/>
    <property type="match status" value="1"/>
</dbReference>
<dbReference type="Gene3D" id="2.60.120.290">
    <property type="entry name" value="Spermadhesin, CUB domain"/>
    <property type="match status" value="1"/>
</dbReference>
<reference evidence="7 8" key="1">
    <citation type="submission" date="2024-02" db="EMBL/GenBank/DDBJ databases">
        <title>Chromosome-scale genome assembly of the rough periwinkle Littorina saxatilis.</title>
        <authorList>
            <person name="De Jode A."/>
            <person name="Faria R."/>
            <person name="Formenti G."/>
            <person name="Sims Y."/>
            <person name="Smith T.P."/>
            <person name="Tracey A."/>
            <person name="Wood J.M.D."/>
            <person name="Zagrodzka Z.B."/>
            <person name="Johannesson K."/>
            <person name="Butlin R.K."/>
            <person name="Leder E.H."/>
        </authorList>
    </citation>
    <scope>NUCLEOTIDE SEQUENCE [LARGE SCALE GENOMIC DNA]</scope>
    <source>
        <strain evidence="7">Snail1</strain>
        <tissue evidence="7">Muscle</tissue>
    </source>
</reference>
<feature type="disulfide bond" evidence="3">
    <location>
        <begin position="106"/>
        <end position="116"/>
    </location>
</feature>
<evidence type="ECO:0000256" key="1">
    <source>
        <dbReference type="ARBA" id="ARBA00022729"/>
    </source>
</evidence>
<dbReference type="FunFam" id="2.60.120.290:FF:000013">
    <property type="entry name" value="Membrane frizzled-related protein"/>
    <property type="match status" value="1"/>
</dbReference>
<dbReference type="Pfam" id="PF00530">
    <property type="entry name" value="SRCR"/>
    <property type="match status" value="1"/>
</dbReference>
<dbReference type="Pfam" id="PF00431">
    <property type="entry name" value="CUB"/>
    <property type="match status" value="1"/>
</dbReference>
<proteinExistence type="predicted"/>
<gene>
    <name evidence="7" type="ORF">V1264_022368</name>
</gene>
<dbReference type="GO" id="GO:0016020">
    <property type="term" value="C:membrane"/>
    <property type="evidence" value="ECO:0007669"/>
    <property type="project" value="InterPro"/>
</dbReference>
<sequence>MIVLNMNKYAVTVPFAVAVLISVVAAQETCSESGSIRLVNGAYRAEGRVEICYKGTWGTVCDDQFDYQDAKVVCRQLGYDPTKAQARTSGFYGPGTGTIWLSNLKCRGNEPRLLDCQASTEDVEDFCDHSEDTGVICDDTESPLPRCNVTLTDVGTLTSPMYPSNYLPYLFCNYLIQAPEGHTIELKFSTFDVELQSYCLYDSVKVYDGNSPESEQIGVFCGEDLPPSIVSTNSSVLIIFRTDKNVARAGFSADYRFIAPPTTPTTPATTPPPLRVSEPPAATTLCPNPDPTARLLDSVVVAQCEENGLAAFYISGSATDNTFILVCHGVYVFNPDKAAGEILTTEYCWTQLAGVYSLDEWSVVGIMHGQEFPVKDCFIGKVSTTLGITTLSLPTIMQRYLDITGEGIGCRSSGCMPTSNIREHITWNHCFVISYGTSNSSAELGVGMLGGARQVDVYLDGRLSRCREQVPPDSYRPNDADQTCFVALGDGANCQVGDASAPVFCMTDTDETVLVAFTTPNQNCDETKNTFKADLV</sequence>
<evidence type="ECO:0000313" key="8">
    <source>
        <dbReference type="Proteomes" id="UP001374579"/>
    </source>
</evidence>
<dbReference type="SMART" id="SM00202">
    <property type="entry name" value="SR"/>
    <property type="match status" value="1"/>
</dbReference>
<evidence type="ECO:0000259" key="5">
    <source>
        <dbReference type="PROSITE" id="PS01180"/>
    </source>
</evidence>
<name>A0AAN9AK86_9CAEN</name>
<accession>A0AAN9AK86</accession>
<dbReference type="InterPro" id="IPR000859">
    <property type="entry name" value="CUB_dom"/>
</dbReference>
<evidence type="ECO:0000259" key="6">
    <source>
        <dbReference type="PROSITE" id="PS50287"/>
    </source>
</evidence>
<dbReference type="PROSITE" id="PS50287">
    <property type="entry name" value="SRCR_2"/>
    <property type="match status" value="1"/>
</dbReference>
<dbReference type="InterPro" id="IPR036772">
    <property type="entry name" value="SRCR-like_dom_sf"/>
</dbReference>
<keyword evidence="2 3" id="KW-1015">Disulfide bond</keyword>
<dbReference type="InterPro" id="IPR001190">
    <property type="entry name" value="SRCR"/>
</dbReference>
<dbReference type="PANTHER" id="PTHR48071">
    <property type="entry name" value="SRCR DOMAIN-CONTAINING PROTEIN"/>
    <property type="match status" value="1"/>
</dbReference>
<keyword evidence="8" id="KW-1185">Reference proteome</keyword>
<evidence type="ECO:0000256" key="3">
    <source>
        <dbReference type="PROSITE-ProRule" id="PRU00196"/>
    </source>
</evidence>
<dbReference type="Gene3D" id="3.10.250.10">
    <property type="entry name" value="SRCR-like domain"/>
    <property type="match status" value="1"/>
</dbReference>
<comment type="caution">
    <text evidence="7">The sequence shown here is derived from an EMBL/GenBank/DDBJ whole genome shotgun (WGS) entry which is preliminary data.</text>
</comment>
<feature type="chain" id="PRO_5042883275" evidence="4">
    <location>
        <begin position="27"/>
        <end position="536"/>
    </location>
</feature>
<dbReference type="Proteomes" id="UP001374579">
    <property type="component" value="Unassembled WGS sequence"/>
</dbReference>
<comment type="caution">
    <text evidence="3">Lacks conserved residue(s) required for the propagation of feature annotation.</text>
</comment>
<dbReference type="SUPFAM" id="SSF56487">
    <property type="entry name" value="SRCR-like"/>
    <property type="match status" value="1"/>
</dbReference>
<dbReference type="PROSITE" id="PS01180">
    <property type="entry name" value="CUB"/>
    <property type="match status" value="1"/>
</dbReference>
<dbReference type="PRINTS" id="PR00258">
    <property type="entry name" value="SPERACTRCPTR"/>
</dbReference>
<dbReference type="InterPro" id="IPR035914">
    <property type="entry name" value="Sperma_CUB_dom_sf"/>
</dbReference>
<keyword evidence="1 4" id="KW-0732">Signal</keyword>
<protein>
    <submittedName>
        <fullName evidence="7">Uncharacterized protein</fullName>
    </submittedName>
</protein>
<feature type="domain" description="SRCR" evidence="6">
    <location>
        <begin position="36"/>
        <end position="138"/>
    </location>
</feature>
<dbReference type="AlphaFoldDB" id="A0AAN9AK86"/>
<evidence type="ECO:0000256" key="4">
    <source>
        <dbReference type="SAM" id="SignalP"/>
    </source>
</evidence>
<dbReference type="PANTHER" id="PTHR48071:SF18">
    <property type="entry name" value="DELETED IN MALIGNANT BRAIN TUMORS 1 PROTEIN-RELATED"/>
    <property type="match status" value="1"/>
</dbReference>
<feature type="signal peptide" evidence="4">
    <location>
        <begin position="1"/>
        <end position="26"/>
    </location>
</feature>